<protein>
    <submittedName>
        <fullName evidence="2">Uncharacterized protein</fullName>
    </submittedName>
</protein>
<comment type="caution">
    <text evidence="2">The sequence shown here is derived from an EMBL/GenBank/DDBJ whole genome shotgun (WGS) entry which is preliminary data.</text>
</comment>
<reference evidence="2" key="2">
    <citation type="submission" date="2020-09" db="EMBL/GenBank/DDBJ databases">
        <authorList>
            <person name="Sun Q."/>
            <person name="Ohkuma M."/>
        </authorList>
    </citation>
    <scope>NUCLEOTIDE SEQUENCE</scope>
    <source>
        <strain evidence="2">JCM 3276</strain>
    </source>
</reference>
<sequence length="100" mass="10483">MKPGQASGANPGRAGGVNPGQARGADSGRAGRACNREWPIRTATPPVLPAKFGHEGTACDSIVGAACAVRPVDRHDRIIWAVNQMMQSFGLSRNSRDQGM</sequence>
<proteinExistence type="predicted"/>
<name>A0A918GSE5_9PSEU</name>
<evidence type="ECO:0000313" key="2">
    <source>
        <dbReference type="EMBL" id="GGS57247.1"/>
    </source>
</evidence>
<evidence type="ECO:0000313" key="3">
    <source>
        <dbReference type="Proteomes" id="UP000660680"/>
    </source>
</evidence>
<reference evidence="2" key="1">
    <citation type="journal article" date="2014" name="Int. J. Syst. Evol. Microbiol.">
        <title>Complete genome sequence of Corynebacterium casei LMG S-19264T (=DSM 44701T), isolated from a smear-ripened cheese.</title>
        <authorList>
            <consortium name="US DOE Joint Genome Institute (JGI-PGF)"/>
            <person name="Walter F."/>
            <person name="Albersmeier A."/>
            <person name="Kalinowski J."/>
            <person name="Ruckert C."/>
        </authorList>
    </citation>
    <scope>NUCLEOTIDE SEQUENCE</scope>
    <source>
        <strain evidence="2">JCM 3276</strain>
    </source>
</reference>
<organism evidence="2 3">
    <name type="scientific">Actinokineospora fastidiosa</name>
    <dbReference type="NCBI Taxonomy" id="1816"/>
    <lineage>
        <taxon>Bacteria</taxon>
        <taxon>Bacillati</taxon>
        <taxon>Actinomycetota</taxon>
        <taxon>Actinomycetes</taxon>
        <taxon>Pseudonocardiales</taxon>
        <taxon>Pseudonocardiaceae</taxon>
        <taxon>Actinokineospora</taxon>
    </lineage>
</organism>
<evidence type="ECO:0000256" key="1">
    <source>
        <dbReference type="SAM" id="MobiDB-lite"/>
    </source>
</evidence>
<feature type="region of interest" description="Disordered" evidence="1">
    <location>
        <begin position="1"/>
        <end position="38"/>
    </location>
</feature>
<dbReference type="AlphaFoldDB" id="A0A918GSE5"/>
<dbReference type="Proteomes" id="UP000660680">
    <property type="component" value="Unassembled WGS sequence"/>
</dbReference>
<keyword evidence="3" id="KW-1185">Reference proteome</keyword>
<dbReference type="EMBL" id="BMRB01000009">
    <property type="protein sequence ID" value="GGS57247.1"/>
    <property type="molecule type" value="Genomic_DNA"/>
</dbReference>
<gene>
    <name evidence="2" type="ORF">GCM10010171_60230</name>
</gene>
<accession>A0A918GSE5</accession>
<feature type="compositionally biased region" description="Low complexity" evidence="1">
    <location>
        <begin position="20"/>
        <end position="33"/>
    </location>
</feature>